<organism evidence="1 2">
    <name type="scientific">Mucuna pruriens</name>
    <name type="common">Velvet bean</name>
    <name type="synonym">Dolichos pruriens</name>
    <dbReference type="NCBI Taxonomy" id="157652"/>
    <lineage>
        <taxon>Eukaryota</taxon>
        <taxon>Viridiplantae</taxon>
        <taxon>Streptophyta</taxon>
        <taxon>Embryophyta</taxon>
        <taxon>Tracheophyta</taxon>
        <taxon>Spermatophyta</taxon>
        <taxon>Magnoliopsida</taxon>
        <taxon>eudicotyledons</taxon>
        <taxon>Gunneridae</taxon>
        <taxon>Pentapetalae</taxon>
        <taxon>rosids</taxon>
        <taxon>fabids</taxon>
        <taxon>Fabales</taxon>
        <taxon>Fabaceae</taxon>
        <taxon>Papilionoideae</taxon>
        <taxon>50 kb inversion clade</taxon>
        <taxon>NPAAA clade</taxon>
        <taxon>indigoferoid/millettioid clade</taxon>
        <taxon>Phaseoleae</taxon>
        <taxon>Mucuna</taxon>
    </lineage>
</organism>
<comment type="caution">
    <text evidence="1">The sequence shown here is derived from an EMBL/GenBank/DDBJ whole genome shotgun (WGS) entry which is preliminary data.</text>
</comment>
<name>A0A371GQ04_MUCPR</name>
<gene>
    <name evidence="1" type="ORF">CR513_25453</name>
</gene>
<accession>A0A371GQ04</accession>
<sequence>MRTSPRMALQMIDRSVKYLGVIKDLIIIKVIKYMFSSNFVILKIEVDTKCPLILGRSFLTTSHMLIDVAKWKITVRVNDEENAMKHPLHPYNCLKAYVVDQMMERIDKNTSFSPVDQVILNVIKHLYEAQQSEIEECLTQLEFQNLASFLRKMEDEDKEIIKNKRQFVDKNMGIYK</sequence>
<evidence type="ECO:0000313" key="2">
    <source>
        <dbReference type="Proteomes" id="UP000257109"/>
    </source>
</evidence>
<reference evidence="1" key="1">
    <citation type="submission" date="2018-05" db="EMBL/GenBank/DDBJ databases">
        <title>Draft genome of Mucuna pruriens seed.</title>
        <authorList>
            <person name="Nnadi N.E."/>
            <person name="Vos R."/>
            <person name="Hasami M.H."/>
            <person name="Devisetty U.K."/>
            <person name="Aguiy J.C."/>
        </authorList>
    </citation>
    <scope>NUCLEOTIDE SEQUENCE [LARGE SCALE GENOMIC DNA]</scope>
    <source>
        <strain evidence="1">JCA_2017</strain>
    </source>
</reference>
<protein>
    <submittedName>
        <fullName evidence="1">Uncharacterized protein</fullName>
    </submittedName>
</protein>
<feature type="non-terminal residue" evidence="1">
    <location>
        <position position="1"/>
    </location>
</feature>
<dbReference type="Gene3D" id="2.40.70.10">
    <property type="entry name" value="Acid Proteases"/>
    <property type="match status" value="1"/>
</dbReference>
<dbReference type="AlphaFoldDB" id="A0A371GQ04"/>
<dbReference type="Proteomes" id="UP000257109">
    <property type="component" value="Unassembled WGS sequence"/>
</dbReference>
<dbReference type="PANTHER" id="PTHR33067">
    <property type="entry name" value="RNA-DIRECTED DNA POLYMERASE-RELATED"/>
    <property type="match status" value="1"/>
</dbReference>
<keyword evidence="2" id="KW-1185">Reference proteome</keyword>
<dbReference type="InterPro" id="IPR021109">
    <property type="entry name" value="Peptidase_aspartic_dom_sf"/>
</dbReference>
<proteinExistence type="predicted"/>
<dbReference type="EMBL" id="QJKJ01004873">
    <property type="protein sequence ID" value="RDX92433.1"/>
    <property type="molecule type" value="Genomic_DNA"/>
</dbReference>
<evidence type="ECO:0000313" key="1">
    <source>
        <dbReference type="EMBL" id="RDX92433.1"/>
    </source>
</evidence>
<dbReference type="PANTHER" id="PTHR33067:SF9">
    <property type="entry name" value="RNA-DIRECTED DNA POLYMERASE"/>
    <property type="match status" value="1"/>
</dbReference>